<evidence type="ECO:0000256" key="1">
    <source>
        <dbReference type="SAM" id="Coils"/>
    </source>
</evidence>
<dbReference type="PANTHER" id="PTHR46657:SF1">
    <property type="entry name" value="CENTROSOMAL PROTEIN OF 128 KDA"/>
    <property type="match status" value="1"/>
</dbReference>
<keyword evidence="1" id="KW-0175">Coiled coil</keyword>
<dbReference type="InterPro" id="IPR026652">
    <property type="entry name" value="CEP128"/>
</dbReference>
<keyword evidence="4" id="KW-1185">Reference proteome</keyword>
<dbReference type="Proteomes" id="UP001217089">
    <property type="component" value="Unassembled WGS sequence"/>
</dbReference>
<reference evidence="3 4" key="1">
    <citation type="submission" date="2022-12" db="EMBL/GenBank/DDBJ databases">
        <title>Chromosome-level genome of Tegillarca granosa.</title>
        <authorList>
            <person name="Kim J."/>
        </authorList>
    </citation>
    <scope>NUCLEOTIDE SEQUENCE [LARGE SCALE GENOMIC DNA]</scope>
    <source>
        <strain evidence="3">Teg-2019</strain>
        <tissue evidence="3">Adductor muscle</tissue>
    </source>
</reference>
<evidence type="ECO:0000313" key="4">
    <source>
        <dbReference type="Proteomes" id="UP001217089"/>
    </source>
</evidence>
<feature type="region of interest" description="Disordered" evidence="2">
    <location>
        <begin position="63"/>
        <end position="91"/>
    </location>
</feature>
<accession>A0ABQ9ESD7</accession>
<protein>
    <submittedName>
        <fullName evidence="3">Uncharacterized protein</fullName>
    </submittedName>
</protein>
<feature type="region of interest" description="Disordered" evidence="2">
    <location>
        <begin position="282"/>
        <end position="303"/>
    </location>
</feature>
<organism evidence="3 4">
    <name type="scientific">Tegillarca granosa</name>
    <name type="common">Malaysian cockle</name>
    <name type="synonym">Anadara granosa</name>
    <dbReference type="NCBI Taxonomy" id="220873"/>
    <lineage>
        <taxon>Eukaryota</taxon>
        <taxon>Metazoa</taxon>
        <taxon>Spiralia</taxon>
        <taxon>Lophotrochozoa</taxon>
        <taxon>Mollusca</taxon>
        <taxon>Bivalvia</taxon>
        <taxon>Autobranchia</taxon>
        <taxon>Pteriomorphia</taxon>
        <taxon>Arcoida</taxon>
        <taxon>Arcoidea</taxon>
        <taxon>Arcidae</taxon>
        <taxon>Tegillarca</taxon>
    </lineage>
</organism>
<dbReference type="PANTHER" id="PTHR46657">
    <property type="entry name" value="CENTROSOMAL PROTEIN OF 128 KDA"/>
    <property type="match status" value="1"/>
</dbReference>
<gene>
    <name evidence="3" type="ORF">KUTeg_012964</name>
</gene>
<feature type="coiled-coil region" evidence="1">
    <location>
        <begin position="828"/>
        <end position="862"/>
    </location>
</feature>
<feature type="compositionally biased region" description="Basic residues" evidence="2">
    <location>
        <begin position="874"/>
        <end position="888"/>
    </location>
</feature>
<sequence length="908" mass="107249">MNRFRMDDRVHRLTENLQGTTRNLRSLDRMLDDYRDVGREQRSAVDRLRDDVVRTQDQLRAERLRSPINRDYGSDSEYESSPRRQRRRRRSTVRFADDMNRELHGIHQSVRDLSSDHLRLEDSFNREVDRRDRFDYDTRRTMKEISDNLKRLPQTDPTAVRVEKRLAAIQNELRSDRYALDRHDELHNLSTELRSALSAHQNFMSGQASALDDRLRNQYYSTEAAKHKIESELEGVKRKLDQSEGGKVALQQQVEDLRSQLNRMEQERVRLKMQMDDNRYEDEMKDRRKRQLMEEEKEKDRRHMEKEIAELRGQLARSLSANTEIEELRRGIERSERQRAQLSDHIETLTKDLENREKQTAKLITELKETTDKFEEADRQKIQLGAQHEENTKRLTDTNKELEKTTNELRNTQVALHAAEKKKEEFKGRAQETVRQWKMKVKQLEREVDRHRHGGNQVMQRNEQLVKDLEVHRQQIHHQGIQMENLKRELGDALAVRAAQDEQIRLKDVEINELKSVRMDLDRELRDCRTVADRMENELHSTNSRLATVTEDKNKLEDRLSSIEAAHMLSQDQANQLQQEIKELSSLKAEFAGQLSEANGKLHERENRSANMDGLKRELNEVKVREAHVMQDINRKMKREKAEYEATIQALKTQMAESDISRVKHAEEELFATQNELKRVGELFDTAAVVKGTPNGPSASITDIKSKMKWLRGLLRDKIKHEQKLRQDLREALTCSDSDRNFLLSELAKREEVLDELSIAKQELAMREVDNVVAVEKLQEQILDLTDELELRKIREEEIAKTYEADTQHIIDEMEDLKFVNDNFSTFLKDVREEKAKIEERYVRLQETMRALQDEIKCANLSGLKIEEMERNIHNMRRRSSPKKNHRVRIQENPKKRPHTPPSKLVEA</sequence>
<name>A0ABQ9ESD7_TEGGR</name>
<proteinExistence type="predicted"/>
<feature type="region of interest" description="Disordered" evidence="2">
    <location>
        <begin position="874"/>
        <end position="908"/>
    </location>
</feature>
<dbReference type="EMBL" id="JARBDR010000657">
    <property type="protein sequence ID" value="KAJ8308090.1"/>
    <property type="molecule type" value="Genomic_DNA"/>
</dbReference>
<evidence type="ECO:0000313" key="3">
    <source>
        <dbReference type="EMBL" id="KAJ8308090.1"/>
    </source>
</evidence>
<evidence type="ECO:0000256" key="2">
    <source>
        <dbReference type="SAM" id="MobiDB-lite"/>
    </source>
</evidence>
<comment type="caution">
    <text evidence="3">The sequence shown here is derived from an EMBL/GenBank/DDBJ whole genome shotgun (WGS) entry which is preliminary data.</text>
</comment>